<organism evidence="1 2">
    <name type="scientific">Pyrus ussuriensis x Pyrus communis</name>
    <dbReference type="NCBI Taxonomy" id="2448454"/>
    <lineage>
        <taxon>Eukaryota</taxon>
        <taxon>Viridiplantae</taxon>
        <taxon>Streptophyta</taxon>
        <taxon>Embryophyta</taxon>
        <taxon>Tracheophyta</taxon>
        <taxon>Spermatophyta</taxon>
        <taxon>Magnoliopsida</taxon>
        <taxon>eudicotyledons</taxon>
        <taxon>Gunneridae</taxon>
        <taxon>Pentapetalae</taxon>
        <taxon>rosids</taxon>
        <taxon>fabids</taxon>
        <taxon>Rosales</taxon>
        <taxon>Rosaceae</taxon>
        <taxon>Amygdaloideae</taxon>
        <taxon>Maleae</taxon>
        <taxon>Pyrus</taxon>
    </lineage>
</organism>
<keyword evidence="2" id="KW-1185">Reference proteome</keyword>
<comment type="caution">
    <text evidence="1">The sequence shown here is derived from an EMBL/GenBank/DDBJ whole genome shotgun (WGS) entry which is preliminary data.</text>
</comment>
<protein>
    <submittedName>
        <fullName evidence="1">Uncharacterized protein</fullName>
    </submittedName>
</protein>
<proteinExistence type="predicted"/>
<evidence type="ECO:0000313" key="1">
    <source>
        <dbReference type="EMBL" id="KAB2612430.1"/>
    </source>
</evidence>
<reference evidence="2" key="2">
    <citation type="submission" date="2019-10" db="EMBL/GenBank/DDBJ databases">
        <title>A de novo genome assembly of a pear dwarfing rootstock.</title>
        <authorList>
            <person name="Wang F."/>
            <person name="Wang J."/>
            <person name="Li S."/>
            <person name="Zhang Y."/>
            <person name="Fang M."/>
            <person name="Ma L."/>
            <person name="Zhao Y."/>
            <person name="Jiang S."/>
        </authorList>
    </citation>
    <scope>NUCLEOTIDE SEQUENCE [LARGE SCALE GENOMIC DNA]</scope>
</reference>
<dbReference type="AlphaFoldDB" id="A0A5N5GG79"/>
<reference evidence="1 2" key="1">
    <citation type="submission" date="2019-09" db="EMBL/GenBank/DDBJ databases">
        <authorList>
            <person name="Ou C."/>
        </authorList>
    </citation>
    <scope>NUCLEOTIDE SEQUENCE [LARGE SCALE GENOMIC DNA]</scope>
    <source>
        <strain evidence="1">S2</strain>
        <tissue evidence="1">Leaf</tissue>
    </source>
</reference>
<name>A0A5N5GG79_9ROSA</name>
<evidence type="ECO:0000313" key="2">
    <source>
        <dbReference type="Proteomes" id="UP000327157"/>
    </source>
</evidence>
<reference evidence="1 2" key="3">
    <citation type="submission" date="2019-11" db="EMBL/GenBank/DDBJ databases">
        <title>A de novo genome assembly of a pear dwarfing rootstock.</title>
        <authorList>
            <person name="Wang F."/>
            <person name="Wang J."/>
            <person name="Li S."/>
            <person name="Zhang Y."/>
            <person name="Fang M."/>
            <person name="Ma L."/>
            <person name="Zhao Y."/>
            <person name="Jiang S."/>
        </authorList>
    </citation>
    <scope>NUCLEOTIDE SEQUENCE [LARGE SCALE GENOMIC DNA]</scope>
    <source>
        <strain evidence="1">S2</strain>
        <tissue evidence="1">Leaf</tissue>
    </source>
</reference>
<accession>A0A5N5GG79</accession>
<dbReference type="Proteomes" id="UP000327157">
    <property type="component" value="Chromosome 9"/>
</dbReference>
<gene>
    <name evidence="1" type="ORF">D8674_034746</name>
</gene>
<sequence length="112" mass="12918">MEDKNKNQSVPATNPNDLRQHFEFAHAIVVAMGNNCPIAEWCSWKYVPENVKKAVMDELLVSKNMDEAYAEFRYDIGNLVRRDCSAELESWKKVLEELKKSMLGKLSHIYAP</sequence>
<dbReference type="EMBL" id="SMOL01000458">
    <property type="protein sequence ID" value="KAB2612430.1"/>
    <property type="molecule type" value="Genomic_DNA"/>
</dbReference>